<evidence type="ECO:0000313" key="1">
    <source>
        <dbReference type="EMBL" id="KRZ52054.1"/>
    </source>
</evidence>
<accession>A0A0V1KY48</accession>
<protein>
    <submittedName>
        <fullName evidence="1">Uncharacterized protein</fullName>
    </submittedName>
</protein>
<comment type="caution">
    <text evidence="1">The sequence shown here is derived from an EMBL/GenBank/DDBJ whole genome shotgun (WGS) entry which is preliminary data.</text>
</comment>
<dbReference type="EMBL" id="JYDW01000205">
    <property type="protein sequence ID" value="KRZ52054.1"/>
    <property type="molecule type" value="Genomic_DNA"/>
</dbReference>
<proteinExistence type="predicted"/>
<reference evidence="1 2" key="1">
    <citation type="submission" date="2015-05" db="EMBL/GenBank/DDBJ databases">
        <title>Evolution of Trichinella species and genotypes.</title>
        <authorList>
            <person name="Korhonen P.K."/>
            <person name="Edoardo P."/>
            <person name="Giuseppe L.R."/>
            <person name="Gasser R.B."/>
        </authorList>
    </citation>
    <scope>NUCLEOTIDE SEQUENCE [LARGE SCALE GENOMIC DNA]</scope>
    <source>
        <strain evidence="1">ISS10</strain>
    </source>
</reference>
<gene>
    <name evidence="1" type="ORF">T02_13780</name>
</gene>
<name>A0A0V1KY48_9BILA</name>
<organism evidence="1 2">
    <name type="scientific">Trichinella nativa</name>
    <dbReference type="NCBI Taxonomy" id="6335"/>
    <lineage>
        <taxon>Eukaryota</taxon>
        <taxon>Metazoa</taxon>
        <taxon>Ecdysozoa</taxon>
        <taxon>Nematoda</taxon>
        <taxon>Enoplea</taxon>
        <taxon>Dorylaimia</taxon>
        <taxon>Trichinellida</taxon>
        <taxon>Trichinellidae</taxon>
        <taxon>Trichinella</taxon>
    </lineage>
</organism>
<dbReference type="Proteomes" id="UP000054721">
    <property type="component" value="Unassembled WGS sequence"/>
</dbReference>
<evidence type="ECO:0000313" key="2">
    <source>
        <dbReference type="Proteomes" id="UP000054721"/>
    </source>
</evidence>
<dbReference type="AlphaFoldDB" id="A0A0V1KY48"/>
<sequence>MNSIYTTIKFYNLRKSVLRNVALSHEALQLLKINTCAFYSSIFPVRLQVSAFRLFPGAYLVSFCTIFHLLRGYNVTDILCNGSNPLKIAVTVTSPHEDGPRSCCECSTAM</sequence>
<keyword evidence="2" id="KW-1185">Reference proteome</keyword>
<dbReference type="OrthoDB" id="5929539at2759"/>